<dbReference type="SMART" id="SM00409">
    <property type="entry name" value="IG"/>
    <property type="match status" value="1"/>
</dbReference>
<dbReference type="InterPro" id="IPR003599">
    <property type="entry name" value="Ig_sub"/>
</dbReference>
<evidence type="ECO:0000259" key="2">
    <source>
        <dbReference type="PROSITE" id="PS50835"/>
    </source>
</evidence>
<dbReference type="SUPFAM" id="SSF48726">
    <property type="entry name" value="Immunoglobulin"/>
    <property type="match status" value="1"/>
</dbReference>
<evidence type="ECO:0000256" key="1">
    <source>
        <dbReference type="SAM" id="SignalP"/>
    </source>
</evidence>
<dbReference type="InterPro" id="IPR013783">
    <property type="entry name" value="Ig-like_fold"/>
</dbReference>
<dbReference type="Pfam" id="PF24518">
    <property type="entry name" value="Ig_CD22"/>
    <property type="match status" value="1"/>
</dbReference>
<dbReference type="PROSITE" id="PS50835">
    <property type="entry name" value="IG_LIKE"/>
    <property type="match status" value="1"/>
</dbReference>
<proteinExistence type="predicted"/>
<feature type="chain" id="PRO_5043052490" description="Ig-like domain-containing protein" evidence="1">
    <location>
        <begin position="20"/>
        <end position="169"/>
    </location>
</feature>
<dbReference type="InterPro" id="IPR036179">
    <property type="entry name" value="Ig-like_dom_sf"/>
</dbReference>
<feature type="domain" description="Ig-like" evidence="2">
    <location>
        <begin position="127"/>
        <end position="169"/>
    </location>
</feature>
<dbReference type="InterPro" id="IPR007110">
    <property type="entry name" value="Ig-like_dom"/>
</dbReference>
<evidence type="ECO:0000313" key="3">
    <source>
        <dbReference type="EMBL" id="KAK6300913.1"/>
    </source>
</evidence>
<feature type="non-terminal residue" evidence="3">
    <location>
        <position position="169"/>
    </location>
</feature>
<sequence>MALRTAGSVLVVFLWSVAAVLEQNGWSVTYTTHSICTLKGSSVDLSCTYTYPSLYKVTTTFWFTKIDAVEKYVSLSDNPDYKGRVTYRSDKRNGHTLKITDLRESDSATYKFRFITDQTGGKYYGKPGVTLSVTDLQVKVTTTWWSTTLTCSTTCTLTDNLNPTYIWYR</sequence>
<dbReference type="EMBL" id="JAGTTL010000027">
    <property type="protein sequence ID" value="KAK6300913.1"/>
    <property type="molecule type" value="Genomic_DNA"/>
</dbReference>
<feature type="signal peptide" evidence="1">
    <location>
        <begin position="1"/>
        <end position="19"/>
    </location>
</feature>
<reference evidence="3 4" key="1">
    <citation type="submission" date="2021-04" db="EMBL/GenBank/DDBJ databases">
        <authorList>
            <person name="De Guttry C."/>
            <person name="Zahm M."/>
            <person name="Klopp C."/>
            <person name="Cabau C."/>
            <person name="Louis A."/>
            <person name="Berthelot C."/>
            <person name="Parey E."/>
            <person name="Roest Crollius H."/>
            <person name="Montfort J."/>
            <person name="Robinson-Rechavi M."/>
            <person name="Bucao C."/>
            <person name="Bouchez O."/>
            <person name="Gislard M."/>
            <person name="Lluch J."/>
            <person name="Milhes M."/>
            <person name="Lampietro C."/>
            <person name="Lopez Roques C."/>
            <person name="Donnadieu C."/>
            <person name="Braasch I."/>
            <person name="Desvignes T."/>
            <person name="Postlethwait J."/>
            <person name="Bobe J."/>
            <person name="Wedekind C."/>
            <person name="Guiguen Y."/>
        </authorList>
    </citation>
    <scope>NUCLEOTIDE SEQUENCE [LARGE SCALE GENOMIC DNA]</scope>
    <source>
        <strain evidence="3">Cs_M1</strain>
        <tissue evidence="3">Blood</tissue>
    </source>
</reference>
<organism evidence="3 4">
    <name type="scientific">Coregonus suidteri</name>
    <dbReference type="NCBI Taxonomy" id="861788"/>
    <lineage>
        <taxon>Eukaryota</taxon>
        <taxon>Metazoa</taxon>
        <taxon>Chordata</taxon>
        <taxon>Craniata</taxon>
        <taxon>Vertebrata</taxon>
        <taxon>Euteleostomi</taxon>
        <taxon>Actinopterygii</taxon>
        <taxon>Neopterygii</taxon>
        <taxon>Teleostei</taxon>
        <taxon>Protacanthopterygii</taxon>
        <taxon>Salmoniformes</taxon>
        <taxon>Salmonidae</taxon>
        <taxon>Coregoninae</taxon>
        <taxon>Coregonus</taxon>
    </lineage>
</organism>
<evidence type="ECO:0000313" key="4">
    <source>
        <dbReference type="Proteomes" id="UP001356427"/>
    </source>
</evidence>
<dbReference type="PANTHER" id="PTHR46013:SF4">
    <property type="entry name" value="B-CELL RECEPTOR CD22-RELATED"/>
    <property type="match status" value="1"/>
</dbReference>
<dbReference type="AlphaFoldDB" id="A0AAN8KZY3"/>
<name>A0AAN8KZY3_9TELE</name>
<accession>A0AAN8KZY3</accession>
<dbReference type="PANTHER" id="PTHR46013">
    <property type="entry name" value="VASCULAR CELL ADHESION MOLECULE 1"/>
    <property type="match status" value="1"/>
</dbReference>
<dbReference type="InterPro" id="IPR056386">
    <property type="entry name" value="Ig_CD22"/>
</dbReference>
<dbReference type="Proteomes" id="UP001356427">
    <property type="component" value="Unassembled WGS sequence"/>
</dbReference>
<dbReference type="Gene3D" id="2.60.40.10">
    <property type="entry name" value="Immunoglobulins"/>
    <property type="match status" value="1"/>
</dbReference>
<comment type="caution">
    <text evidence="3">The sequence shown here is derived from an EMBL/GenBank/DDBJ whole genome shotgun (WGS) entry which is preliminary data.</text>
</comment>
<keyword evidence="4" id="KW-1185">Reference proteome</keyword>
<protein>
    <recommendedName>
        <fullName evidence="2">Ig-like domain-containing protein</fullName>
    </recommendedName>
</protein>
<gene>
    <name evidence="3" type="ORF">J4Q44_G00290110</name>
</gene>
<keyword evidence="1" id="KW-0732">Signal</keyword>